<dbReference type="SMART" id="SM01040">
    <property type="entry name" value="Bro-N"/>
    <property type="match status" value="1"/>
</dbReference>
<dbReference type="RefSeq" id="WP_084335627.1">
    <property type="nucleotide sequence ID" value="NZ_CBKZNZ010000001.1"/>
</dbReference>
<dbReference type="AlphaFoldDB" id="A0A1G9MFI3"/>
<evidence type="ECO:0000313" key="3">
    <source>
        <dbReference type="Proteomes" id="UP000198706"/>
    </source>
</evidence>
<proteinExistence type="predicted"/>
<dbReference type="PANTHER" id="PTHR36180:SF2">
    <property type="entry name" value="BRO FAMILY PROTEIN"/>
    <property type="match status" value="1"/>
</dbReference>
<gene>
    <name evidence="2" type="ORF">SAMN05216186_1294</name>
</gene>
<keyword evidence="3" id="KW-1185">Reference proteome</keyword>
<accession>A0A1G9MFI3</accession>
<sequence>MQEALTPTLFTRHNHSLRALLIDDQAWFSIADLAVLLGCPNDIERIADHLATDQQRSEWMFTPHGLKETLLIDESGLYAALLRDTHPESEGLRRWIAHRVIPELRNSDRSEAGSPRYGTLHWKASGVQVIHWQDRLWIALDDIPQVIRSDALRPSAR</sequence>
<dbReference type="PROSITE" id="PS51750">
    <property type="entry name" value="BRO_N"/>
    <property type="match status" value="1"/>
</dbReference>
<evidence type="ECO:0000259" key="1">
    <source>
        <dbReference type="PROSITE" id="PS51750"/>
    </source>
</evidence>
<dbReference type="InterPro" id="IPR003497">
    <property type="entry name" value="BRO_N_domain"/>
</dbReference>
<evidence type="ECO:0000313" key="2">
    <source>
        <dbReference type="EMBL" id="SDL73020.1"/>
    </source>
</evidence>
<organism evidence="2 3">
    <name type="scientific">Pseudomonas indica</name>
    <dbReference type="NCBI Taxonomy" id="137658"/>
    <lineage>
        <taxon>Bacteria</taxon>
        <taxon>Pseudomonadati</taxon>
        <taxon>Pseudomonadota</taxon>
        <taxon>Gammaproteobacteria</taxon>
        <taxon>Pseudomonadales</taxon>
        <taxon>Pseudomonadaceae</taxon>
        <taxon>Pseudomonas</taxon>
    </lineage>
</organism>
<protein>
    <submittedName>
        <fullName evidence="2">Prophage antirepressor</fullName>
    </submittedName>
</protein>
<feature type="domain" description="Bro-N" evidence="1">
    <location>
        <begin position="2"/>
        <end position="108"/>
    </location>
</feature>
<reference evidence="2 3" key="1">
    <citation type="submission" date="2016-10" db="EMBL/GenBank/DDBJ databases">
        <authorList>
            <person name="de Groot N.N."/>
        </authorList>
    </citation>
    <scope>NUCLEOTIDE SEQUENCE [LARGE SCALE GENOMIC DNA]</scope>
    <source>
        <strain evidence="2 3">JCM 21544</strain>
    </source>
</reference>
<dbReference type="STRING" id="137658.SAMN05216186_1294"/>
<dbReference type="PANTHER" id="PTHR36180">
    <property type="entry name" value="DNA-BINDING PROTEIN-RELATED-RELATED"/>
    <property type="match status" value="1"/>
</dbReference>
<dbReference type="Pfam" id="PF02498">
    <property type="entry name" value="Bro-N"/>
    <property type="match status" value="1"/>
</dbReference>
<name>A0A1G9MFI3_9PSED</name>
<dbReference type="EMBL" id="FNFD01000029">
    <property type="protein sequence ID" value="SDL73020.1"/>
    <property type="molecule type" value="Genomic_DNA"/>
</dbReference>
<dbReference type="Proteomes" id="UP000198706">
    <property type="component" value="Unassembled WGS sequence"/>
</dbReference>